<organism evidence="7 8">
    <name type="scientific">Rubritalea squalenifaciens DSM 18772</name>
    <dbReference type="NCBI Taxonomy" id="1123071"/>
    <lineage>
        <taxon>Bacteria</taxon>
        <taxon>Pseudomonadati</taxon>
        <taxon>Verrucomicrobiota</taxon>
        <taxon>Verrucomicrobiia</taxon>
        <taxon>Verrucomicrobiales</taxon>
        <taxon>Rubritaleaceae</taxon>
        <taxon>Rubritalea</taxon>
    </lineage>
</organism>
<dbReference type="InterPro" id="IPR007627">
    <property type="entry name" value="RNA_pol_sigma70_r2"/>
</dbReference>
<feature type="domain" description="RNA polymerase sigma-70 region 2" evidence="5">
    <location>
        <begin position="21"/>
        <end position="85"/>
    </location>
</feature>
<dbReference type="InterPro" id="IPR039425">
    <property type="entry name" value="RNA_pol_sigma-70-like"/>
</dbReference>
<keyword evidence="3" id="KW-0731">Sigma factor</keyword>
<dbReference type="SUPFAM" id="SSF88659">
    <property type="entry name" value="Sigma3 and sigma4 domains of RNA polymerase sigma factors"/>
    <property type="match status" value="1"/>
</dbReference>
<proteinExistence type="inferred from homology"/>
<dbReference type="PANTHER" id="PTHR43133:SF51">
    <property type="entry name" value="RNA POLYMERASE SIGMA FACTOR"/>
    <property type="match status" value="1"/>
</dbReference>
<sequence length="177" mass="20362">MDSHELAMITTPEQLVEHALSQYESPLIGYAIGIVHDHDRARDVVQDTFIRLYQQDVEKVKEGLKSWLFTVCRNRALDVLRKEKRMISVDDEAFSREESSEPGPDTRIDQQERVNQVMQYLGQLSENQQQVIRMKYEQGLSYQEISEATGLTTGNVGFLLHKGLKKLKELVPSDILN</sequence>
<dbReference type="Gene3D" id="1.10.1740.10">
    <property type="match status" value="1"/>
</dbReference>
<keyword evidence="8" id="KW-1185">Reference proteome</keyword>
<evidence type="ECO:0000256" key="1">
    <source>
        <dbReference type="ARBA" id="ARBA00010641"/>
    </source>
</evidence>
<keyword evidence="4" id="KW-0804">Transcription</keyword>
<dbReference type="InterPro" id="IPR013325">
    <property type="entry name" value="RNA_pol_sigma_r2"/>
</dbReference>
<dbReference type="SUPFAM" id="SSF88946">
    <property type="entry name" value="Sigma2 domain of RNA polymerase sigma factors"/>
    <property type="match status" value="1"/>
</dbReference>
<dbReference type="AlphaFoldDB" id="A0A1M6II98"/>
<dbReference type="InParanoid" id="A0A1M6II98"/>
<dbReference type="Gene3D" id="1.10.10.10">
    <property type="entry name" value="Winged helix-like DNA-binding domain superfamily/Winged helix DNA-binding domain"/>
    <property type="match status" value="1"/>
</dbReference>
<keyword evidence="2" id="KW-0805">Transcription regulation</keyword>
<dbReference type="EMBL" id="FQYR01000003">
    <property type="protein sequence ID" value="SHJ34138.1"/>
    <property type="molecule type" value="Genomic_DNA"/>
</dbReference>
<dbReference type="CDD" id="cd06171">
    <property type="entry name" value="Sigma70_r4"/>
    <property type="match status" value="1"/>
</dbReference>
<dbReference type="GO" id="GO:0003677">
    <property type="term" value="F:DNA binding"/>
    <property type="evidence" value="ECO:0007669"/>
    <property type="project" value="InterPro"/>
</dbReference>
<dbReference type="Pfam" id="PF04542">
    <property type="entry name" value="Sigma70_r2"/>
    <property type="match status" value="1"/>
</dbReference>
<dbReference type="InterPro" id="IPR013249">
    <property type="entry name" value="RNA_pol_sigma70_r4_t2"/>
</dbReference>
<evidence type="ECO:0000259" key="6">
    <source>
        <dbReference type="Pfam" id="PF08281"/>
    </source>
</evidence>
<name>A0A1M6II98_9BACT</name>
<evidence type="ECO:0000313" key="7">
    <source>
        <dbReference type="EMBL" id="SHJ34138.1"/>
    </source>
</evidence>
<feature type="domain" description="RNA polymerase sigma factor 70 region 4 type 2" evidence="6">
    <location>
        <begin position="116"/>
        <end position="167"/>
    </location>
</feature>
<dbReference type="GO" id="GO:0006352">
    <property type="term" value="P:DNA-templated transcription initiation"/>
    <property type="evidence" value="ECO:0007669"/>
    <property type="project" value="InterPro"/>
</dbReference>
<accession>A0A1M6II98</accession>
<dbReference type="PANTHER" id="PTHR43133">
    <property type="entry name" value="RNA POLYMERASE ECF-TYPE SIGMA FACTO"/>
    <property type="match status" value="1"/>
</dbReference>
<evidence type="ECO:0000259" key="5">
    <source>
        <dbReference type="Pfam" id="PF04542"/>
    </source>
</evidence>
<evidence type="ECO:0000256" key="3">
    <source>
        <dbReference type="ARBA" id="ARBA00023082"/>
    </source>
</evidence>
<dbReference type="InterPro" id="IPR013324">
    <property type="entry name" value="RNA_pol_sigma_r3/r4-like"/>
</dbReference>
<dbReference type="GO" id="GO:0016987">
    <property type="term" value="F:sigma factor activity"/>
    <property type="evidence" value="ECO:0007669"/>
    <property type="project" value="UniProtKB-KW"/>
</dbReference>
<dbReference type="STRING" id="1123071.SAMN02745181_1821"/>
<reference evidence="7 8" key="1">
    <citation type="submission" date="2016-11" db="EMBL/GenBank/DDBJ databases">
        <authorList>
            <person name="Jaros S."/>
            <person name="Januszkiewicz K."/>
            <person name="Wedrychowicz H."/>
        </authorList>
    </citation>
    <scope>NUCLEOTIDE SEQUENCE [LARGE SCALE GENOMIC DNA]</scope>
    <source>
        <strain evidence="7 8">DSM 18772</strain>
    </source>
</reference>
<gene>
    <name evidence="7" type="ORF">SAMN02745181_1821</name>
</gene>
<evidence type="ECO:0000256" key="2">
    <source>
        <dbReference type="ARBA" id="ARBA00023015"/>
    </source>
</evidence>
<comment type="similarity">
    <text evidence="1">Belongs to the sigma-70 factor family. ECF subfamily.</text>
</comment>
<dbReference type="Pfam" id="PF08281">
    <property type="entry name" value="Sigma70_r4_2"/>
    <property type="match status" value="1"/>
</dbReference>
<dbReference type="Proteomes" id="UP000184510">
    <property type="component" value="Unassembled WGS sequence"/>
</dbReference>
<evidence type="ECO:0000313" key="8">
    <source>
        <dbReference type="Proteomes" id="UP000184510"/>
    </source>
</evidence>
<evidence type="ECO:0000256" key="4">
    <source>
        <dbReference type="ARBA" id="ARBA00023163"/>
    </source>
</evidence>
<dbReference type="InterPro" id="IPR014284">
    <property type="entry name" value="RNA_pol_sigma-70_dom"/>
</dbReference>
<dbReference type="NCBIfam" id="TIGR02937">
    <property type="entry name" value="sigma70-ECF"/>
    <property type="match status" value="1"/>
</dbReference>
<dbReference type="InterPro" id="IPR036388">
    <property type="entry name" value="WH-like_DNA-bd_sf"/>
</dbReference>
<protein>
    <submittedName>
        <fullName evidence="7">RNA polymerase sigma-70 factor, ECF subfamily</fullName>
    </submittedName>
</protein>